<reference evidence="1 2" key="1">
    <citation type="submission" date="2014-06" db="EMBL/GenBank/DDBJ databases">
        <title>Evolutionary Origins and Diversification of the Mycorrhizal Mutualists.</title>
        <authorList>
            <consortium name="DOE Joint Genome Institute"/>
            <consortium name="Mycorrhizal Genomics Consortium"/>
            <person name="Kohler A."/>
            <person name="Kuo A."/>
            <person name="Nagy L.G."/>
            <person name="Floudas D."/>
            <person name="Copeland A."/>
            <person name="Barry K.W."/>
            <person name="Cichocki N."/>
            <person name="Veneault-Fourrey C."/>
            <person name="LaButti K."/>
            <person name="Lindquist E.A."/>
            <person name="Lipzen A."/>
            <person name="Lundell T."/>
            <person name="Morin E."/>
            <person name="Murat C."/>
            <person name="Riley R."/>
            <person name="Ohm R."/>
            <person name="Sun H."/>
            <person name="Tunlid A."/>
            <person name="Henrissat B."/>
            <person name="Grigoriev I.V."/>
            <person name="Hibbett D.S."/>
            <person name="Martin F."/>
        </authorList>
    </citation>
    <scope>NUCLEOTIDE SEQUENCE [LARGE SCALE GENOMIC DNA]</scope>
    <source>
        <strain evidence="1 2">SS14</strain>
    </source>
</reference>
<evidence type="ECO:0000313" key="2">
    <source>
        <dbReference type="Proteomes" id="UP000054279"/>
    </source>
</evidence>
<dbReference type="EMBL" id="KN837157">
    <property type="protein sequence ID" value="KIJ38867.1"/>
    <property type="molecule type" value="Genomic_DNA"/>
</dbReference>
<accession>A0A0C9VBH5</accession>
<evidence type="ECO:0000313" key="1">
    <source>
        <dbReference type="EMBL" id="KIJ38867.1"/>
    </source>
</evidence>
<keyword evidence="2" id="KW-1185">Reference proteome</keyword>
<gene>
    <name evidence="1" type="ORF">M422DRAFT_258520</name>
</gene>
<proteinExistence type="predicted"/>
<dbReference type="Proteomes" id="UP000054279">
    <property type="component" value="Unassembled WGS sequence"/>
</dbReference>
<protein>
    <submittedName>
        <fullName evidence="1">Unplaced genomic scaffold SPHSTscaffold_82, whole genome shotgun sequence</fullName>
    </submittedName>
</protein>
<dbReference type="HOGENOM" id="CLU_2623582_0_0_1"/>
<dbReference type="AlphaFoldDB" id="A0A0C9VBH5"/>
<organism evidence="1 2">
    <name type="scientific">Sphaerobolus stellatus (strain SS14)</name>
    <dbReference type="NCBI Taxonomy" id="990650"/>
    <lineage>
        <taxon>Eukaryota</taxon>
        <taxon>Fungi</taxon>
        <taxon>Dikarya</taxon>
        <taxon>Basidiomycota</taxon>
        <taxon>Agaricomycotina</taxon>
        <taxon>Agaricomycetes</taxon>
        <taxon>Phallomycetidae</taxon>
        <taxon>Geastrales</taxon>
        <taxon>Sphaerobolaceae</taxon>
        <taxon>Sphaerobolus</taxon>
    </lineage>
</organism>
<name>A0A0C9VBH5_SPHS4</name>
<sequence>MLKYVSKVFVFLSKLGEWEIEFKTIKAETPHAFHIHFAVLKIEYHYLTLIYVTHSLLTVWYAIPITQASDETEVSIWSWSFMGNKAAQQVCGCHE</sequence>